<name>A0ABC8QLQ2_9AQUA</name>
<reference evidence="1 2" key="1">
    <citation type="submission" date="2024-02" db="EMBL/GenBank/DDBJ databases">
        <authorList>
            <person name="Vignale AGUSTIN F."/>
            <person name="Sosa J E."/>
            <person name="Modenutti C."/>
        </authorList>
    </citation>
    <scope>NUCLEOTIDE SEQUENCE [LARGE SCALE GENOMIC DNA]</scope>
</reference>
<evidence type="ECO:0000313" key="1">
    <source>
        <dbReference type="EMBL" id="CAK9133563.1"/>
    </source>
</evidence>
<keyword evidence="2" id="KW-1185">Reference proteome</keyword>
<dbReference type="EMBL" id="CAUOFW020000070">
    <property type="protein sequence ID" value="CAK9133563.1"/>
    <property type="molecule type" value="Genomic_DNA"/>
</dbReference>
<dbReference type="AlphaFoldDB" id="A0ABC8QLQ2"/>
<accession>A0ABC8QLQ2</accession>
<feature type="non-terminal residue" evidence="1">
    <location>
        <position position="55"/>
    </location>
</feature>
<proteinExistence type="predicted"/>
<organism evidence="1 2">
    <name type="scientific">Ilex paraguariensis</name>
    <name type="common">yerba mate</name>
    <dbReference type="NCBI Taxonomy" id="185542"/>
    <lineage>
        <taxon>Eukaryota</taxon>
        <taxon>Viridiplantae</taxon>
        <taxon>Streptophyta</taxon>
        <taxon>Embryophyta</taxon>
        <taxon>Tracheophyta</taxon>
        <taxon>Spermatophyta</taxon>
        <taxon>Magnoliopsida</taxon>
        <taxon>eudicotyledons</taxon>
        <taxon>Gunneridae</taxon>
        <taxon>Pentapetalae</taxon>
        <taxon>asterids</taxon>
        <taxon>campanulids</taxon>
        <taxon>Aquifoliales</taxon>
        <taxon>Aquifoliaceae</taxon>
        <taxon>Ilex</taxon>
    </lineage>
</organism>
<gene>
    <name evidence="1" type="ORF">ILEXP_LOCUS475</name>
</gene>
<comment type="caution">
    <text evidence="1">The sequence shown here is derived from an EMBL/GenBank/DDBJ whole genome shotgun (WGS) entry which is preliminary data.</text>
</comment>
<protein>
    <submittedName>
        <fullName evidence="1">Uncharacterized protein</fullName>
    </submittedName>
</protein>
<sequence length="55" mass="6233">YATRQKRADTKKALKDLLFSGGSPKVTFEDEFHKTNHTRNWAADPVNHSDSADTK</sequence>
<dbReference type="Proteomes" id="UP001642360">
    <property type="component" value="Unassembled WGS sequence"/>
</dbReference>
<feature type="non-terminal residue" evidence="1">
    <location>
        <position position="1"/>
    </location>
</feature>
<evidence type="ECO:0000313" key="2">
    <source>
        <dbReference type="Proteomes" id="UP001642360"/>
    </source>
</evidence>